<comment type="caution">
    <text evidence="2">The sequence shown here is derived from an EMBL/GenBank/DDBJ whole genome shotgun (WGS) entry which is preliminary data.</text>
</comment>
<gene>
    <name evidence="2" type="ORF">HDA37_002725</name>
</gene>
<evidence type="ECO:0000259" key="1">
    <source>
        <dbReference type="Pfam" id="PF01636"/>
    </source>
</evidence>
<dbReference type="GeneID" id="98052479"/>
<organism evidence="2 3">
    <name type="scientific">Pseudonocardia alni</name>
    <name type="common">Amycolata alni</name>
    <dbReference type="NCBI Taxonomy" id="33907"/>
    <lineage>
        <taxon>Bacteria</taxon>
        <taxon>Bacillati</taxon>
        <taxon>Actinomycetota</taxon>
        <taxon>Actinomycetes</taxon>
        <taxon>Pseudonocardiales</taxon>
        <taxon>Pseudonocardiaceae</taxon>
        <taxon>Pseudonocardia</taxon>
    </lineage>
</organism>
<keyword evidence="2" id="KW-0418">Kinase</keyword>
<keyword evidence="3" id="KW-1185">Reference proteome</keyword>
<dbReference type="Gene3D" id="3.90.1200.10">
    <property type="match status" value="1"/>
</dbReference>
<dbReference type="RefSeq" id="WP_179761290.1">
    <property type="nucleotide sequence ID" value="NZ_BAAAJZ010000003.1"/>
</dbReference>
<sequence>MPLSDRQTALLADRLPGHEVVADHGWGLVGTTVLQIRHDGADLIVKAGDDADTHIARELRAHREWLAPLVARGRAPELRHADADAKLLVTRYLPGALVQDTPAEHEPSTYRGAGELLALLHDRPAVVDEGYGARLRDTVLARLGRPHRIAPGLLARLRAEVAGWPTPAARLVPTHGDWHPRNWLVHDGVVAVIDLGRAALRPAPTDLVRLAARQFRWDPALETAHHDGYGGDPREPGPWRREWIAEAVGTATWALKVGDEPFEAHGHRMLAEAFPD</sequence>
<reference evidence="2 3" key="1">
    <citation type="submission" date="2020-07" db="EMBL/GenBank/DDBJ databases">
        <title>Sequencing the genomes of 1000 actinobacteria strains.</title>
        <authorList>
            <person name="Klenk H.-P."/>
        </authorList>
    </citation>
    <scope>NUCLEOTIDE SEQUENCE [LARGE SCALE GENOMIC DNA]</scope>
    <source>
        <strain evidence="2 3">DSM 44749</strain>
    </source>
</reference>
<dbReference type="EMBL" id="JACCCZ010000001">
    <property type="protein sequence ID" value="NYG02440.1"/>
    <property type="molecule type" value="Genomic_DNA"/>
</dbReference>
<dbReference type="Pfam" id="PF01636">
    <property type="entry name" value="APH"/>
    <property type="match status" value="1"/>
</dbReference>
<dbReference type="Proteomes" id="UP000549695">
    <property type="component" value="Unassembled WGS sequence"/>
</dbReference>
<keyword evidence="2" id="KW-0808">Transferase</keyword>
<evidence type="ECO:0000313" key="3">
    <source>
        <dbReference type="Proteomes" id="UP000549695"/>
    </source>
</evidence>
<feature type="domain" description="Aminoglycoside phosphotransferase" evidence="1">
    <location>
        <begin position="36"/>
        <end position="237"/>
    </location>
</feature>
<dbReference type="AlphaFoldDB" id="A0A852W240"/>
<dbReference type="GO" id="GO:0016301">
    <property type="term" value="F:kinase activity"/>
    <property type="evidence" value="ECO:0007669"/>
    <property type="project" value="UniProtKB-KW"/>
</dbReference>
<name>A0A852W240_PSEA5</name>
<dbReference type="SUPFAM" id="SSF56112">
    <property type="entry name" value="Protein kinase-like (PK-like)"/>
    <property type="match status" value="1"/>
</dbReference>
<protein>
    <submittedName>
        <fullName evidence="2">Aminoglycoside phosphotransferase (APT) family kinase protein</fullName>
    </submittedName>
</protein>
<accession>A0A852W240</accession>
<evidence type="ECO:0000313" key="2">
    <source>
        <dbReference type="EMBL" id="NYG02440.1"/>
    </source>
</evidence>
<dbReference type="InterPro" id="IPR011009">
    <property type="entry name" value="Kinase-like_dom_sf"/>
</dbReference>
<dbReference type="InterPro" id="IPR002575">
    <property type="entry name" value="Aminoglycoside_PTrfase"/>
</dbReference>
<proteinExistence type="predicted"/>